<dbReference type="Proteomes" id="UP000320575">
    <property type="component" value="Segment"/>
</dbReference>
<name>A0A4Y1NU60_9CAUD</name>
<reference evidence="2 3" key="1">
    <citation type="journal article" date="2019" name="Environ. Microbiol.">
        <title>Pelagiphages in the Podoviridae family integrate into host genomes.</title>
        <authorList>
            <person name="Zhao Y."/>
            <person name="Qin F."/>
            <person name="Zhang R."/>
            <person name="Giovannoni S.J."/>
            <person name="Zhang Z."/>
            <person name="Sun J."/>
            <person name="Du S."/>
            <person name="Rensing C."/>
        </authorList>
    </citation>
    <scope>NUCLEOTIDE SEQUENCE [LARGE SCALE GENOMIC DNA]</scope>
</reference>
<dbReference type="EMBL" id="MH598799">
    <property type="protein sequence ID" value="AXH71711.1"/>
    <property type="molecule type" value="Genomic_DNA"/>
</dbReference>
<keyword evidence="1" id="KW-0175">Coiled coil</keyword>
<dbReference type="Pfam" id="PF24072">
    <property type="entry name" value="T7_gp14"/>
    <property type="match status" value="1"/>
</dbReference>
<proteinExistence type="predicted"/>
<accession>A0A4Y1NU60</accession>
<keyword evidence="3" id="KW-1185">Reference proteome</keyword>
<evidence type="ECO:0008006" key="4">
    <source>
        <dbReference type="Google" id="ProtNLM"/>
    </source>
</evidence>
<evidence type="ECO:0000313" key="3">
    <source>
        <dbReference type="Proteomes" id="UP000320575"/>
    </source>
</evidence>
<evidence type="ECO:0000256" key="1">
    <source>
        <dbReference type="SAM" id="Coils"/>
    </source>
</evidence>
<gene>
    <name evidence="2" type="ORF">P025_gp37</name>
</gene>
<protein>
    <recommendedName>
        <fullName evidence="4">Internal virion protein B</fullName>
    </recommendedName>
</protein>
<organism evidence="2 3">
    <name type="scientific">Pelagibacter phage HTVC025P</name>
    <dbReference type="NCBI Taxonomy" id="2259657"/>
    <lineage>
        <taxon>Viruses</taxon>
        <taxon>Duplodnaviria</taxon>
        <taxon>Heunggongvirae</taxon>
        <taxon>Uroviricota</taxon>
        <taxon>Caudoviricetes</taxon>
        <taxon>Autographivirales</taxon>
        <taxon>Autographivirales incertae sedis</taxon>
        <taxon>Thoosavirus</taxon>
        <taxon>Thoosavirus HTVC025P</taxon>
    </lineage>
</organism>
<dbReference type="InterPro" id="IPR038996">
    <property type="entry name" value="Gp14"/>
</dbReference>
<feature type="coiled-coil region" evidence="1">
    <location>
        <begin position="25"/>
        <end position="63"/>
    </location>
</feature>
<evidence type="ECO:0000313" key="2">
    <source>
        <dbReference type="EMBL" id="AXH71711.1"/>
    </source>
</evidence>
<sequence length="195" mass="21367">MCVEPTTALLIASTASSAIQYQQGKQQQKAQYEAQKRQNEIARKNALQRYASAQLKIRQETKQASAKGLEATLRARKARAVFISSAGEGGIALSGSTNALLADYYRTEGNYQSALATNMGMNIAQFERNLEAIQFGQESQSTYVQPPNPELLFASSALNVANTYYSLEFAKQQNGLLTNRDKNNQINSVSSGAWI</sequence>